<dbReference type="InterPro" id="IPR008271">
    <property type="entry name" value="Ser/Thr_kinase_AS"/>
</dbReference>
<dbReference type="InterPro" id="IPR015943">
    <property type="entry name" value="WD40/YVTN_repeat-like_dom_sf"/>
</dbReference>
<comment type="caution">
    <text evidence="10">The sequence shown here is derived from an EMBL/GenBank/DDBJ whole genome shotgun (WGS) entry which is preliminary data.</text>
</comment>
<evidence type="ECO:0000256" key="7">
    <source>
        <dbReference type="SAM" id="MobiDB-lite"/>
    </source>
</evidence>
<dbReference type="InterPro" id="IPR019775">
    <property type="entry name" value="WD40_repeat_CS"/>
</dbReference>
<evidence type="ECO:0000256" key="4">
    <source>
        <dbReference type="ARBA" id="ARBA00022840"/>
    </source>
</evidence>
<dbReference type="Gene3D" id="1.10.510.10">
    <property type="entry name" value="Transferase(Phosphotransferase) domain 1"/>
    <property type="match status" value="1"/>
</dbReference>
<dbReference type="CDD" id="cd00200">
    <property type="entry name" value="WD40"/>
    <property type="match status" value="1"/>
</dbReference>
<feature type="repeat" description="WD" evidence="5">
    <location>
        <begin position="775"/>
        <end position="817"/>
    </location>
</feature>
<evidence type="ECO:0000256" key="6">
    <source>
        <dbReference type="PROSITE-ProRule" id="PRU10141"/>
    </source>
</evidence>
<dbReference type="InterPro" id="IPR000719">
    <property type="entry name" value="Prot_kinase_dom"/>
</dbReference>
<dbReference type="Proteomes" id="UP001603418">
    <property type="component" value="Unassembled WGS sequence"/>
</dbReference>
<keyword evidence="10" id="KW-0808">Transferase</keyword>
<dbReference type="CDD" id="cd14014">
    <property type="entry name" value="STKc_PknB_like"/>
    <property type="match status" value="1"/>
</dbReference>
<feature type="repeat" description="WD" evidence="5">
    <location>
        <begin position="618"/>
        <end position="659"/>
    </location>
</feature>
<dbReference type="Gene3D" id="3.30.200.20">
    <property type="entry name" value="Phosphorylase Kinase, domain 1"/>
    <property type="match status" value="1"/>
</dbReference>
<reference evidence="10 11" key="1">
    <citation type="submission" date="2024-10" db="EMBL/GenBank/DDBJ databases">
        <title>The Natural Products Discovery Center: Release of the First 8490 Sequenced Strains for Exploring Actinobacteria Biosynthetic Diversity.</title>
        <authorList>
            <person name="Kalkreuter E."/>
            <person name="Kautsar S.A."/>
            <person name="Yang D."/>
            <person name="Bader C.D."/>
            <person name="Teijaro C.N."/>
            <person name="Fluegel L."/>
            <person name="Davis C.M."/>
            <person name="Simpson J.R."/>
            <person name="Lauterbach L."/>
            <person name="Steele A.D."/>
            <person name="Gui C."/>
            <person name="Meng S."/>
            <person name="Li G."/>
            <person name="Viehrig K."/>
            <person name="Ye F."/>
            <person name="Su P."/>
            <person name="Kiefer A.F."/>
            <person name="Nichols A."/>
            <person name="Cepeda A.J."/>
            <person name="Yan W."/>
            <person name="Fan B."/>
            <person name="Jiang Y."/>
            <person name="Adhikari A."/>
            <person name="Zheng C.-J."/>
            <person name="Schuster L."/>
            <person name="Cowan T.M."/>
            <person name="Smanski M.J."/>
            <person name="Chevrette M.G."/>
            <person name="De Carvalho L.P.S."/>
            <person name="Shen B."/>
        </authorList>
    </citation>
    <scope>NUCLEOTIDE SEQUENCE [LARGE SCALE GENOMIC DNA]</scope>
    <source>
        <strain evidence="10 11">NPDC013366</strain>
    </source>
</reference>
<dbReference type="PROSITE" id="PS00107">
    <property type="entry name" value="PROTEIN_KINASE_ATP"/>
    <property type="match status" value="1"/>
</dbReference>
<evidence type="ECO:0000256" key="2">
    <source>
        <dbReference type="ARBA" id="ARBA00022737"/>
    </source>
</evidence>
<proteinExistence type="predicted"/>
<dbReference type="InterPro" id="IPR017441">
    <property type="entry name" value="Protein_kinase_ATP_BS"/>
</dbReference>
<dbReference type="SMART" id="SM00220">
    <property type="entry name" value="S_TKc"/>
    <property type="match status" value="1"/>
</dbReference>
<feature type="region of interest" description="Disordered" evidence="7">
    <location>
        <begin position="260"/>
        <end position="360"/>
    </location>
</feature>
<dbReference type="SUPFAM" id="SSF50978">
    <property type="entry name" value="WD40 repeat-like"/>
    <property type="match status" value="1"/>
</dbReference>
<evidence type="ECO:0000256" key="1">
    <source>
        <dbReference type="ARBA" id="ARBA00022574"/>
    </source>
</evidence>
<evidence type="ECO:0000256" key="5">
    <source>
        <dbReference type="PROSITE-ProRule" id="PRU00221"/>
    </source>
</evidence>
<feature type="transmembrane region" description="Helical" evidence="8">
    <location>
        <begin position="395"/>
        <end position="417"/>
    </location>
</feature>
<evidence type="ECO:0000313" key="11">
    <source>
        <dbReference type="Proteomes" id="UP001603418"/>
    </source>
</evidence>
<dbReference type="GO" id="GO:0004674">
    <property type="term" value="F:protein serine/threonine kinase activity"/>
    <property type="evidence" value="ECO:0007669"/>
    <property type="project" value="UniProtKB-KW"/>
</dbReference>
<dbReference type="InterPro" id="IPR050349">
    <property type="entry name" value="WD_LIS1/nudF_dynein_reg"/>
</dbReference>
<accession>A0ABW6Z0Z4</accession>
<dbReference type="Pfam" id="PF00400">
    <property type="entry name" value="WD40"/>
    <property type="match status" value="4"/>
</dbReference>
<dbReference type="EMBL" id="JBICBM010000010">
    <property type="protein sequence ID" value="MFF9884243.1"/>
    <property type="molecule type" value="Genomic_DNA"/>
</dbReference>
<evidence type="ECO:0000256" key="8">
    <source>
        <dbReference type="SAM" id="Phobius"/>
    </source>
</evidence>
<keyword evidence="2" id="KW-0677">Repeat</keyword>
<dbReference type="PROSITE" id="PS50011">
    <property type="entry name" value="PROTEIN_KINASE_DOM"/>
    <property type="match status" value="1"/>
</dbReference>
<keyword evidence="1 5" id="KW-0853">WD repeat</keyword>
<keyword evidence="3 6" id="KW-0547">Nucleotide-binding</keyword>
<evidence type="ECO:0000313" key="10">
    <source>
        <dbReference type="EMBL" id="MFF9884243.1"/>
    </source>
</evidence>
<evidence type="ECO:0000256" key="3">
    <source>
        <dbReference type="ARBA" id="ARBA00022741"/>
    </source>
</evidence>
<evidence type="ECO:0000259" key="9">
    <source>
        <dbReference type="PROSITE" id="PS50011"/>
    </source>
</evidence>
<dbReference type="PROSITE" id="PS50294">
    <property type="entry name" value="WD_REPEATS_REGION"/>
    <property type="match status" value="1"/>
</dbReference>
<name>A0ABW6Z0Z4_9ACTN</name>
<dbReference type="PROSITE" id="PS50082">
    <property type="entry name" value="WD_REPEATS_2"/>
    <property type="match status" value="4"/>
</dbReference>
<keyword evidence="8" id="KW-1133">Transmembrane helix</keyword>
<keyword evidence="10" id="KW-0418">Kinase</keyword>
<dbReference type="SUPFAM" id="SSF56112">
    <property type="entry name" value="Protein kinase-like (PK-like)"/>
    <property type="match status" value="1"/>
</dbReference>
<dbReference type="InterPro" id="IPR011009">
    <property type="entry name" value="Kinase-like_dom_sf"/>
</dbReference>
<feature type="domain" description="Protein kinase" evidence="9">
    <location>
        <begin position="18"/>
        <end position="282"/>
    </location>
</feature>
<keyword evidence="10" id="KW-0723">Serine/threonine-protein kinase</keyword>
<dbReference type="Gene3D" id="2.130.10.10">
    <property type="entry name" value="YVTN repeat-like/Quinoprotein amine dehydrogenase"/>
    <property type="match status" value="3"/>
</dbReference>
<gene>
    <name evidence="10" type="ORF">ACF1HC_21965</name>
</gene>
<keyword evidence="8" id="KW-0472">Membrane</keyword>
<dbReference type="Pfam" id="PF00069">
    <property type="entry name" value="Pkinase"/>
    <property type="match status" value="1"/>
</dbReference>
<keyword evidence="4 6" id="KW-0067">ATP-binding</keyword>
<keyword evidence="8" id="KW-0812">Transmembrane</keyword>
<sequence length="857" mass="90978">MTGTDSLPTGHRLVAGRYRLTRVLGRGGMGVVWQATDELIGRSVAVKELRAPHGLSAGERTVFGERALREARTAGRINHSGVVSIHDVVPATAEDDAVYIVMEWARAPSLADILRQHGALSEQRVAAIGARVLEALHAAHVIGLVHRDVKPSNILVLPGDEVKLVDFGIAHAVDDTRLTRHGVAGSTGHIAPELFEGEPPSPAGDLWALGVTLCHAVTGRSPFERESTAATIHAILFDDPPSLDDRPLIAPVINGLLQREPERRMSAQEAAAGLRSATAPTTMPAPDPATTPAPAPTPDPSATRQPEPPRRNTPSPTTTGPRATWEDRPTTLGRAPGPPRRSRAGTVDPDDDSASTGPTSYPLAPVPRVLIVNALCAGGAALLAFFLAFRLSDIWQLNSAVTTISTLLPFVVMLASFTVMGSVRWDQVALGPGGVTLSRRKSGSSEVTKACRVKWAHIDEVVVVRKGRRTVVHLRMAAHTPADVRASPPFRGFARFKGESPFTQTLGAIFAQPEEVGAAFRAAAPREVTVRVPAEPTPEDSRNHGTRRNGLPLLVLLLAGILVSTYVFHHDPDVTRLTEDDWGGGIEFSPDGRTLASGTSHDAITLWDLTTHKAVATLRGHGQDINALRFNPSGTLLASASDDDTVKVWDMSTHKARRTLTTGGAVSAVALTFSPDNQTLAGVTDDWSVVLWNVRTGRRTATLTVEGDPSGISAAVFSSDGRTVSVIDDTNTVHHWDVRTGTSVGKAGADVGQWVGFSGPSVIVRDGSGSYVRTLYGHSDRITCAAQAGTGLRLIATCSDDHTVRVWRTDSGETAAKLSLNYDIGYTANAVALSPRGTTLAYGSGTQLWLWSTGIGS</sequence>
<keyword evidence="11" id="KW-1185">Reference proteome</keyword>
<feature type="repeat" description="WD" evidence="5">
    <location>
        <begin position="661"/>
        <end position="702"/>
    </location>
</feature>
<organism evidence="10 11">
    <name type="scientific">Streptomyces eurythermus</name>
    <dbReference type="NCBI Taxonomy" id="42237"/>
    <lineage>
        <taxon>Bacteria</taxon>
        <taxon>Bacillati</taxon>
        <taxon>Actinomycetota</taxon>
        <taxon>Actinomycetes</taxon>
        <taxon>Kitasatosporales</taxon>
        <taxon>Streptomycetaceae</taxon>
        <taxon>Streptomyces</taxon>
    </lineage>
</organism>
<dbReference type="InterPro" id="IPR001680">
    <property type="entry name" value="WD40_rpt"/>
</dbReference>
<feature type="binding site" evidence="6">
    <location>
        <position position="47"/>
    </location>
    <ligand>
        <name>ATP</name>
        <dbReference type="ChEBI" id="CHEBI:30616"/>
    </ligand>
</feature>
<feature type="transmembrane region" description="Helical" evidence="8">
    <location>
        <begin position="369"/>
        <end position="389"/>
    </location>
</feature>
<dbReference type="PANTHER" id="PTHR44129">
    <property type="entry name" value="WD REPEAT-CONTAINING PROTEIN POP1"/>
    <property type="match status" value="1"/>
</dbReference>
<dbReference type="PROSITE" id="PS00108">
    <property type="entry name" value="PROTEIN_KINASE_ST"/>
    <property type="match status" value="1"/>
</dbReference>
<feature type="repeat" description="WD" evidence="5">
    <location>
        <begin position="586"/>
        <end position="617"/>
    </location>
</feature>
<dbReference type="InterPro" id="IPR036322">
    <property type="entry name" value="WD40_repeat_dom_sf"/>
</dbReference>
<dbReference type="RefSeq" id="WP_167513292.1">
    <property type="nucleotide sequence ID" value="NZ_JBICBM010000010.1"/>
</dbReference>
<dbReference type="PROSITE" id="PS00678">
    <property type="entry name" value="WD_REPEATS_1"/>
    <property type="match status" value="2"/>
</dbReference>
<dbReference type="SMART" id="SM00320">
    <property type="entry name" value="WD40"/>
    <property type="match status" value="6"/>
</dbReference>
<feature type="compositionally biased region" description="Pro residues" evidence="7">
    <location>
        <begin position="283"/>
        <end position="299"/>
    </location>
</feature>
<protein>
    <submittedName>
        <fullName evidence="10">WD40 repeat domain-containing serine/threonine protein kinase</fullName>
    </submittedName>
</protein>
<feature type="compositionally biased region" description="Low complexity" evidence="7">
    <location>
        <begin position="312"/>
        <end position="322"/>
    </location>
</feature>